<proteinExistence type="predicted"/>
<organism evidence="2 3">
    <name type="scientific">Cryomyces antarcticus</name>
    <dbReference type="NCBI Taxonomy" id="329879"/>
    <lineage>
        <taxon>Eukaryota</taxon>
        <taxon>Fungi</taxon>
        <taxon>Dikarya</taxon>
        <taxon>Ascomycota</taxon>
        <taxon>Pezizomycotina</taxon>
        <taxon>Dothideomycetes</taxon>
        <taxon>Dothideomycetes incertae sedis</taxon>
        <taxon>Cryomyces</taxon>
    </lineage>
</organism>
<protein>
    <submittedName>
        <fullName evidence="2">Uncharacterized protein</fullName>
    </submittedName>
</protein>
<feature type="compositionally biased region" description="Polar residues" evidence="1">
    <location>
        <begin position="105"/>
        <end position="116"/>
    </location>
</feature>
<dbReference type="EMBL" id="JAVRRA010010982">
    <property type="protein sequence ID" value="KAK5240856.1"/>
    <property type="molecule type" value="Genomic_DNA"/>
</dbReference>
<feature type="non-terminal residue" evidence="2">
    <location>
        <position position="157"/>
    </location>
</feature>
<gene>
    <name evidence="2" type="ORF">LTR16_010076</name>
</gene>
<comment type="caution">
    <text evidence="2">The sequence shown here is derived from an EMBL/GenBank/DDBJ whole genome shotgun (WGS) entry which is preliminary data.</text>
</comment>
<sequence length="157" mass="17029">MSRSMNTSRTPKAPVRSLARCGSFQCANEQRAAAATKRIGAPEDPQEEEMFSKTHVDVDLGPPTHSKIIEETPEDLTSELSSPFDADSDPNLTSTQAFDTREEQNLTSPCSRSPEWTSIPPRTAPPASSPAAPFRVPPSSRPANPFSTPSQPPLRAR</sequence>
<reference evidence="2 3" key="1">
    <citation type="submission" date="2023-08" db="EMBL/GenBank/DDBJ databases">
        <title>Black Yeasts Isolated from many extreme environments.</title>
        <authorList>
            <person name="Coleine C."/>
            <person name="Stajich J.E."/>
            <person name="Selbmann L."/>
        </authorList>
    </citation>
    <scope>NUCLEOTIDE SEQUENCE [LARGE SCALE GENOMIC DNA]</scope>
    <source>
        <strain evidence="2 3">CCFEE 536</strain>
    </source>
</reference>
<accession>A0ABR0LT76</accession>
<name>A0ABR0LT76_9PEZI</name>
<evidence type="ECO:0000313" key="2">
    <source>
        <dbReference type="EMBL" id="KAK5240856.1"/>
    </source>
</evidence>
<feature type="region of interest" description="Disordered" evidence="1">
    <location>
        <begin position="32"/>
        <end position="157"/>
    </location>
</feature>
<evidence type="ECO:0000256" key="1">
    <source>
        <dbReference type="SAM" id="MobiDB-lite"/>
    </source>
</evidence>
<evidence type="ECO:0000313" key="3">
    <source>
        <dbReference type="Proteomes" id="UP001357485"/>
    </source>
</evidence>
<dbReference type="Proteomes" id="UP001357485">
    <property type="component" value="Unassembled WGS sequence"/>
</dbReference>
<keyword evidence="3" id="KW-1185">Reference proteome</keyword>